<dbReference type="Pfam" id="PF00348">
    <property type="entry name" value="polyprenyl_synt"/>
    <property type="match status" value="1"/>
</dbReference>
<dbReference type="STRING" id="728005.SAMN04488059_1233"/>
<keyword evidence="5" id="KW-0460">Magnesium</keyword>
<evidence type="ECO:0000256" key="3">
    <source>
        <dbReference type="ARBA" id="ARBA00022679"/>
    </source>
</evidence>
<gene>
    <name evidence="7" type="ORF">SAMN04488059_1233</name>
</gene>
<comment type="cofactor">
    <cofactor evidence="1">
        <name>Mg(2+)</name>
        <dbReference type="ChEBI" id="CHEBI:18420"/>
    </cofactor>
</comment>
<sequence length="219" mass="23579">MATCCELLHTASLIHDDLQDRDYLRRGKQAVWSLFGDDVALCAGDLLFLEAYWALSDVTDNAAIPRLVAPTHAAVAQIIHGQASPALPPHADFHRLAAYQVMAGAKSGPLLSLPFALVLSYCNRPDLAATSVRAVRAFSIAYQIADDLADLEAETRTARGAATNIVVVLETSGGRDRATAKMAADQMARIRLAEGACHSGRSAKRDRRDPVRACPTHHL</sequence>
<proteinExistence type="inferred from homology"/>
<evidence type="ECO:0000256" key="4">
    <source>
        <dbReference type="ARBA" id="ARBA00022723"/>
    </source>
</evidence>
<evidence type="ECO:0000313" key="8">
    <source>
        <dbReference type="Proteomes" id="UP000182258"/>
    </source>
</evidence>
<keyword evidence="3" id="KW-0808">Transferase</keyword>
<evidence type="ECO:0000256" key="5">
    <source>
        <dbReference type="ARBA" id="ARBA00022842"/>
    </source>
</evidence>
<dbReference type="PROSITE" id="PS00723">
    <property type="entry name" value="POLYPRENYL_SYNTHASE_1"/>
    <property type="match status" value="1"/>
</dbReference>
<dbReference type="PANTHER" id="PTHR12001">
    <property type="entry name" value="GERANYLGERANYL PYROPHOSPHATE SYNTHASE"/>
    <property type="match status" value="1"/>
</dbReference>
<dbReference type="EMBL" id="FOMB01000023">
    <property type="protein sequence ID" value="SFD13571.1"/>
    <property type="molecule type" value="Genomic_DNA"/>
</dbReference>
<evidence type="ECO:0000256" key="1">
    <source>
        <dbReference type="ARBA" id="ARBA00001946"/>
    </source>
</evidence>
<feature type="region of interest" description="Disordered" evidence="6">
    <location>
        <begin position="199"/>
        <end position="219"/>
    </location>
</feature>
<evidence type="ECO:0000313" key="7">
    <source>
        <dbReference type="EMBL" id="SFD13571.1"/>
    </source>
</evidence>
<evidence type="ECO:0000256" key="2">
    <source>
        <dbReference type="ARBA" id="ARBA00006706"/>
    </source>
</evidence>
<dbReference type="SUPFAM" id="SSF48576">
    <property type="entry name" value="Terpenoid synthases"/>
    <property type="match status" value="1"/>
</dbReference>
<accession>A0A1I1PUJ4</accession>
<dbReference type="Gene3D" id="1.10.600.10">
    <property type="entry name" value="Farnesyl Diphosphate Synthase"/>
    <property type="match status" value="1"/>
</dbReference>
<evidence type="ECO:0000256" key="6">
    <source>
        <dbReference type="SAM" id="MobiDB-lite"/>
    </source>
</evidence>
<dbReference type="GO" id="GO:0008299">
    <property type="term" value="P:isoprenoid biosynthetic process"/>
    <property type="evidence" value="ECO:0007669"/>
    <property type="project" value="InterPro"/>
</dbReference>
<dbReference type="AlphaFoldDB" id="A0A1I1PUJ4"/>
<organism evidence="7 8">
    <name type="scientific">Devosia psychrophila</name>
    <dbReference type="NCBI Taxonomy" id="728005"/>
    <lineage>
        <taxon>Bacteria</taxon>
        <taxon>Pseudomonadati</taxon>
        <taxon>Pseudomonadota</taxon>
        <taxon>Alphaproteobacteria</taxon>
        <taxon>Hyphomicrobiales</taxon>
        <taxon>Devosiaceae</taxon>
        <taxon>Devosia</taxon>
    </lineage>
</organism>
<dbReference type="GO" id="GO:0046872">
    <property type="term" value="F:metal ion binding"/>
    <property type="evidence" value="ECO:0007669"/>
    <property type="project" value="UniProtKB-KW"/>
</dbReference>
<protein>
    <submittedName>
        <fullName evidence="7">Polyprenyl synthetase</fullName>
    </submittedName>
</protein>
<dbReference type="InterPro" id="IPR000092">
    <property type="entry name" value="Polyprenyl_synt"/>
</dbReference>
<dbReference type="InterPro" id="IPR008949">
    <property type="entry name" value="Isoprenoid_synthase_dom_sf"/>
</dbReference>
<dbReference type="GO" id="GO:0004659">
    <property type="term" value="F:prenyltransferase activity"/>
    <property type="evidence" value="ECO:0007669"/>
    <property type="project" value="InterPro"/>
</dbReference>
<keyword evidence="4" id="KW-0479">Metal-binding</keyword>
<comment type="similarity">
    <text evidence="2">Belongs to the FPP/GGPP synthase family.</text>
</comment>
<name>A0A1I1PUJ4_9HYPH</name>
<dbReference type="InterPro" id="IPR033749">
    <property type="entry name" value="Polyprenyl_synt_CS"/>
</dbReference>
<dbReference type="Proteomes" id="UP000182258">
    <property type="component" value="Unassembled WGS sequence"/>
</dbReference>
<dbReference type="PANTHER" id="PTHR12001:SF69">
    <property type="entry name" value="ALL TRANS-POLYPRENYL-DIPHOSPHATE SYNTHASE PDSS1"/>
    <property type="match status" value="1"/>
</dbReference>
<reference evidence="7 8" key="1">
    <citation type="submission" date="2016-10" db="EMBL/GenBank/DDBJ databases">
        <authorList>
            <person name="de Groot N.N."/>
        </authorList>
    </citation>
    <scope>NUCLEOTIDE SEQUENCE [LARGE SCALE GENOMIC DNA]</scope>
    <source>
        <strain evidence="7 8">CGMCC 1.10210</strain>
    </source>
</reference>